<dbReference type="OrthoDB" id="1411058at2"/>
<evidence type="ECO:0000313" key="2">
    <source>
        <dbReference type="Proteomes" id="UP000032900"/>
    </source>
</evidence>
<comment type="caution">
    <text evidence="1">The sequence shown here is derived from an EMBL/GenBank/DDBJ whole genome shotgun (WGS) entry which is preliminary data.</text>
</comment>
<protein>
    <submittedName>
        <fullName evidence="1">Uncharacterized protein</fullName>
    </submittedName>
</protein>
<dbReference type="Pfam" id="PF06996">
    <property type="entry name" value="T6SS_TssG"/>
    <property type="match status" value="1"/>
</dbReference>
<keyword evidence="2" id="KW-1185">Reference proteome</keyword>
<dbReference type="InterPro" id="IPR010732">
    <property type="entry name" value="T6SS_TssG-like"/>
</dbReference>
<accession>A0A0E9M102</accession>
<name>A0A0E9M102_9BACT</name>
<dbReference type="AlphaFoldDB" id="A0A0E9M102"/>
<dbReference type="Proteomes" id="UP000032900">
    <property type="component" value="Unassembled WGS sequence"/>
</dbReference>
<sequence length="326" mass="37234">MKLKNDTNHRQHINTCETDYKAEVIAGLMVELGHSADKLLIVRKGAGKRGVSKDIAEVHHGRYKNTNTSFVLHTNRKSLYDHLPEGLFHQSSHAHGERSKESVLADMNRHRADEFFIRDFFRLFETETDIVRILTQTREFQYDKKNSHHLYINIYDSFWPILKQMELSKAVLFMKMIPLVSKIRLSKIEVAQALSLILDVPVQISSDTPTKMATFPLSLPNLGEARLGRNLIAKGDHRKATRTLKVRVGPIATKNMEGFMVGHHSHNVLELILDNLLPANKERLIQLVSSPEASHFSLMADKAERKVFLGINTWLHTTPKTRIHAS</sequence>
<proteinExistence type="predicted"/>
<organism evidence="1 2">
    <name type="scientific">Geofilum rubicundum JCM 15548</name>
    <dbReference type="NCBI Taxonomy" id="1236989"/>
    <lineage>
        <taxon>Bacteria</taxon>
        <taxon>Pseudomonadati</taxon>
        <taxon>Bacteroidota</taxon>
        <taxon>Bacteroidia</taxon>
        <taxon>Marinilabiliales</taxon>
        <taxon>Marinilabiliaceae</taxon>
        <taxon>Geofilum</taxon>
    </lineage>
</organism>
<dbReference type="EMBL" id="BAZW01000036">
    <property type="protein sequence ID" value="GAO31051.1"/>
    <property type="molecule type" value="Genomic_DNA"/>
</dbReference>
<gene>
    <name evidence="1" type="ORF">JCM15548_13386</name>
</gene>
<reference evidence="1 2" key="1">
    <citation type="journal article" date="2015" name="Microbes Environ.">
        <title>Distribution and evolution of nitrogen fixation genes in the phylum bacteroidetes.</title>
        <authorList>
            <person name="Inoue J."/>
            <person name="Oshima K."/>
            <person name="Suda W."/>
            <person name="Sakamoto M."/>
            <person name="Iino T."/>
            <person name="Noda S."/>
            <person name="Hongoh Y."/>
            <person name="Hattori M."/>
            <person name="Ohkuma M."/>
        </authorList>
    </citation>
    <scope>NUCLEOTIDE SEQUENCE [LARGE SCALE GENOMIC DNA]</scope>
    <source>
        <strain evidence="1">JCM 15548</strain>
    </source>
</reference>
<dbReference type="STRING" id="1236989.JCM15548_13386"/>
<evidence type="ECO:0000313" key="1">
    <source>
        <dbReference type="EMBL" id="GAO31051.1"/>
    </source>
</evidence>
<dbReference type="RefSeq" id="WP_062126722.1">
    <property type="nucleotide sequence ID" value="NZ_BAZW01000036.1"/>
</dbReference>